<dbReference type="AlphaFoldDB" id="A0A926NPX6"/>
<evidence type="ECO:0000313" key="2">
    <source>
        <dbReference type="Proteomes" id="UP000619078"/>
    </source>
</evidence>
<dbReference type="PANTHER" id="PTHR30565">
    <property type="entry name" value="PROTEIN YCIF"/>
    <property type="match status" value="1"/>
</dbReference>
<sequence length="174" mass="20117">MTMELVKDKSPEFNLGADQLRIFFIDHLNRIYCAKEHLVNRLPEIIEDANFSDLKYAIEETLTDVEAQISRMDEVYILLDAEKSFANCDGLINFIDESFDCIFKQVSDAAIRDMSILSYMINIESMELASFKVLQLIAGKFENKQIKQLLKENFDEATADRALLLLILVKYMKD</sequence>
<dbReference type="Pfam" id="PF05974">
    <property type="entry name" value="DUF892"/>
    <property type="match status" value="1"/>
</dbReference>
<protein>
    <submittedName>
        <fullName evidence="1">DUF892 family protein</fullName>
    </submittedName>
</protein>
<dbReference type="InterPro" id="IPR009078">
    <property type="entry name" value="Ferritin-like_SF"/>
</dbReference>
<keyword evidence="2" id="KW-1185">Reference proteome</keyword>
<name>A0A926NPX6_9SPHI</name>
<dbReference type="InterPro" id="IPR047114">
    <property type="entry name" value="YciF"/>
</dbReference>
<reference evidence="1" key="1">
    <citation type="submission" date="2020-09" db="EMBL/GenBank/DDBJ databases">
        <title>Novel species of Mucilaginibacter isolated from a glacier on the Tibetan Plateau.</title>
        <authorList>
            <person name="Liu Q."/>
            <person name="Xin Y.-H."/>
        </authorList>
    </citation>
    <scope>NUCLEOTIDE SEQUENCE</scope>
    <source>
        <strain evidence="1">ZB1P21</strain>
    </source>
</reference>
<dbReference type="Proteomes" id="UP000619078">
    <property type="component" value="Unassembled WGS sequence"/>
</dbReference>
<organism evidence="1 2">
    <name type="scientific">Mucilaginibacter glaciei</name>
    <dbReference type="NCBI Taxonomy" id="2772109"/>
    <lineage>
        <taxon>Bacteria</taxon>
        <taxon>Pseudomonadati</taxon>
        <taxon>Bacteroidota</taxon>
        <taxon>Sphingobacteriia</taxon>
        <taxon>Sphingobacteriales</taxon>
        <taxon>Sphingobacteriaceae</taxon>
        <taxon>Mucilaginibacter</taxon>
    </lineage>
</organism>
<gene>
    <name evidence="1" type="ORF">IDJ76_08965</name>
</gene>
<evidence type="ECO:0000313" key="1">
    <source>
        <dbReference type="EMBL" id="MBD1393228.1"/>
    </source>
</evidence>
<comment type="caution">
    <text evidence="1">The sequence shown here is derived from an EMBL/GenBank/DDBJ whole genome shotgun (WGS) entry which is preliminary data.</text>
</comment>
<dbReference type="PANTHER" id="PTHR30565:SF9">
    <property type="entry name" value="PROTEIN YCIF"/>
    <property type="match status" value="1"/>
</dbReference>
<proteinExistence type="predicted"/>
<dbReference type="EMBL" id="JACWMX010000003">
    <property type="protein sequence ID" value="MBD1393228.1"/>
    <property type="molecule type" value="Genomic_DNA"/>
</dbReference>
<dbReference type="InterPro" id="IPR012347">
    <property type="entry name" value="Ferritin-like"/>
</dbReference>
<dbReference type="Gene3D" id="1.20.1260.10">
    <property type="match status" value="1"/>
</dbReference>
<dbReference type="InterPro" id="IPR010287">
    <property type="entry name" value="DUF892_YciF-like"/>
</dbReference>
<dbReference type="SUPFAM" id="SSF47240">
    <property type="entry name" value="Ferritin-like"/>
    <property type="match status" value="1"/>
</dbReference>
<accession>A0A926NPX6</accession>